<protein>
    <submittedName>
        <fullName evidence="2">Uncharacterized protein</fullName>
    </submittedName>
</protein>
<name>A0ABQ9H9D8_9NEOP</name>
<evidence type="ECO:0000313" key="2">
    <source>
        <dbReference type="EMBL" id="KAJ8880921.1"/>
    </source>
</evidence>
<organism evidence="2 3">
    <name type="scientific">Dryococelus australis</name>
    <dbReference type="NCBI Taxonomy" id="614101"/>
    <lineage>
        <taxon>Eukaryota</taxon>
        <taxon>Metazoa</taxon>
        <taxon>Ecdysozoa</taxon>
        <taxon>Arthropoda</taxon>
        <taxon>Hexapoda</taxon>
        <taxon>Insecta</taxon>
        <taxon>Pterygota</taxon>
        <taxon>Neoptera</taxon>
        <taxon>Polyneoptera</taxon>
        <taxon>Phasmatodea</taxon>
        <taxon>Verophasmatodea</taxon>
        <taxon>Anareolatae</taxon>
        <taxon>Phasmatidae</taxon>
        <taxon>Eurycanthinae</taxon>
        <taxon>Dryococelus</taxon>
    </lineage>
</organism>
<evidence type="ECO:0000313" key="3">
    <source>
        <dbReference type="Proteomes" id="UP001159363"/>
    </source>
</evidence>
<keyword evidence="3" id="KW-1185">Reference proteome</keyword>
<feature type="region of interest" description="Disordered" evidence="1">
    <location>
        <begin position="1"/>
        <end position="46"/>
    </location>
</feature>
<dbReference type="EMBL" id="JARBHB010000006">
    <property type="protein sequence ID" value="KAJ8880921.1"/>
    <property type="molecule type" value="Genomic_DNA"/>
</dbReference>
<comment type="caution">
    <text evidence="2">The sequence shown here is derived from an EMBL/GenBank/DDBJ whole genome shotgun (WGS) entry which is preliminary data.</text>
</comment>
<gene>
    <name evidence="2" type="ORF">PR048_017394</name>
</gene>
<evidence type="ECO:0000256" key="1">
    <source>
        <dbReference type="SAM" id="MobiDB-lite"/>
    </source>
</evidence>
<dbReference type="Proteomes" id="UP001159363">
    <property type="component" value="Chromosome 5"/>
</dbReference>
<feature type="compositionally biased region" description="Polar residues" evidence="1">
    <location>
        <begin position="7"/>
        <end position="26"/>
    </location>
</feature>
<reference evidence="2 3" key="1">
    <citation type="submission" date="2023-02" db="EMBL/GenBank/DDBJ databases">
        <title>LHISI_Scaffold_Assembly.</title>
        <authorList>
            <person name="Stuart O.P."/>
            <person name="Cleave R."/>
            <person name="Magrath M.J.L."/>
            <person name="Mikheyev A.S."/>
        </authorList>
    </citation>
    <scope>NUCLEOTIDE SEQUENCE [LARGE SCALE GENOMIC DNA]</scope>
    <source>
        <strain evidence="2">Daus_M_001</strain>
        <tissue evidence="2">Leg muscle</tissue>
    </source>
</reference>
<accession>A0ABQ9H9D8</accession>
<sequence>MEGNVIELSSDSSAPPSPNVADNSNCPDLPTVLPTEHTPPDDDDLLSISDVEEALGIMLPQKQVHCISDSEESVVAVE</sequence>
<proteinExistence type="predicted"/>